<accession>A0A9P5XUD4</accession>
<feature type="region of interest" description="Disordered" evidence="1">
    <location>
        <begin position="522"/>
        <end position="543"/>
    </location>
</feature>
<dbReference type="AlphaFoldDB" id="A0A9P5XUD4"/>
<evidence type="ECO:0000256" key="1">
    <source>
        <dbReference type="SAM" id="MobiDB-lite"/>
    </source>
</evidence>
<proteinExistence type="predicted"/>
<organism evidence="2 3">
    <name type="scientific">Collybia nuda</name>
    <dbReference type="NCBI Taxonomy" id="64659"/>
    <lineage>
        <taxon>Eukaryota</taxon>
        <taxon>Fungi</taxon>
        <taxon>Dikarya</taxon>
        <taxon>Basidiomycota</taxon>
        <taxon>Agaricomycotina</taxon>
        <taxon>Agaricomycetes</taxon>
        <taxon>Agaricomycetidae</taxon>
        <taxon>Agaricales</taxon>
        <taxon>Tricholomatineae</taxon>
        <taxon>Clitocybaceae</taxon>
        <taxon>Collybia</taxon>
    </lineage>
</organism>
<dbReference type="SUPFAM" id="SSF52047">
    <property type="entry name" value="RNI-like"/>
    <property type="match status" value="1"/>
</dbReference>
<dbReference type="Gene3D" id="3.80.10.10">
    <property type="entry name" value="Ribonuclease Inhibitor"/>
    <property type="match status" value="1"/>
</dbReference>
<keyword evidence="3" id="KW-1185">Reference proteome</keyword>
<evidence type="ECO:0008006" key="4">
    <source>
        <dbReference type="Google" id="ProtNLM"/>
    </source>
</evidence>
<dbReference type="InterPro" id="IPR032675">
    <property type="entry name" value="LRR_dom_sf"/>
</dbReference>
<dbReference type="EMBL" id="MU150392">
    <property type="protein sequence ID" value="KAF9456988.1"/>
    <property type="molecule type" value="Genomic_DNA"/>
</dbReference>
<comment type="caution">
    <text evidence="2">The sequence shown here is derived from an EMBL/GenBank/DDBJ whole genome shotgun (WGS) entry which is preliminary data.</text>
</comment>
<protein>
    <recommendedName>
        <fullName evidence="4">F-box domain-containing protein</fullName>
    </recommendedName>
</protein>
<sequence length="543" mass="60949">MFSTDLSDIPGPILRPRSHSALKTINIIDKILLKLSEDPLATKADLVSMAQCCRAFEDPSLNHLWASMSSVVPLLKLIHGVEEFQGSLARIPFRKITHEDLSPRFHSYAKHIRNINYDVSGDFNQVDTSTWMRLARLDSALLPNLKSFKLSYLNPSTLGRERSLLLLPALIRRGPVVSFSFKTTSVVSYRARYEVGPILTLLSDYNLGIEVLEAAGTFTARYSQVLRTVQTLQSVSLELSLDSPLPDILTTLSSLPNLRKLGLVFFGITPDPDHLKSYLFPKLVGIVLRGRITFISRTLASVNVIGLECVDVQVMPGAGDGVQDSVSSSLQLSRFPALRKISVDLVGCDPSHRYEDRDNKLSFVAPMLGNQRVEELVITSLESTMCLSDYEVIQLATAWPLLRILRLEHTSPPVMQPSFASLATLAARCPRMTQLSISLREDHLRDVTRKWKLRPIMGALNLQHTKITQYVRAARYISGLFPLLHNFDMSEQRAGETMHNIMFRGDEIEDVEKVDDVHLKEVPKVEIEPPESSPRKMKKKGKK</sequence>
<reference evidence="2" key="1">
    <citation type="submission" date="2020-11" db="EMBL/GenBank/DDBJ databases">
        <authorList>
            <consortium name="DOE Joint Genome Institute"/>
            <person name="Ahrendt S."/>
            <person name="Riley R."/>
            <person name="Andreopoulos W."/>
            <person name="Labutti K."/>
            <person name="Pangilinan J."/>
            <person name="Ruiz-Duenas F.J."/>
            <person name="Barrasa J.M."/>
            <person name="Sanchez-Garcia M."/>
            <person name="Camarero S."/>
            <person name="Miyauchi S."/>
            <person name="Serrano A."/>
            <person name="Linde D."/>
            <person name="Babiker R."/>
            <person name="Drula E."/>
            <person name="Ayuso-Fernandez I."/>
            <person name="Pacheco R."/>
            <person name="Padilla G."/>
            <person name="Ferreira P."/>
            <person name="Barriuso J."/>
            <person name="Kellner H."/>
            <person name="Castanera R."/>
            <person name="Alfaro M."/>
            <person name="Ramirez L."/>
            <person name="Pisabarro A.G."/>
            <person name="Kuo A."/>
            <person name="Tritt A."/>
            <person name="Lipzen A."/>
            <person name="He G."/>
            <person name="Yan M."/>
            <person name="Ng V."/>
            <person name="Cullen D."/>
            <person name="Martin F."/>
            <person name="Rosso M.-N."/>
            <person name="Henrissat B."/>
            <person name="Hibbett D."/>
            <person name="Martinez A.T."/>
            <person name="Grigoriev I.V."/>
        </authorList>
    </citation>
    <scope>NUCLEOTIDE SEQUENCE</scope>
    <source>
        <strain evidence="2">CBS 247.69</strain>
    </source>
</reference>
<dbReference type="Proteomes" id="UP000807353">
    <property type="component" value="Unassembled WGS sequence"/>
</dbReference>
<name>A0A9P5XUD4_9AGAR</name>
<evidence type="ECO:0000313" key="3">
    <source>
        <dbReference type="Proteomes" id="UP000807353"/>
    </source>
</evidence>
<gene>
    <name evidence="2" type="ORF">BDZ94DRAFT_1326583</name>
</gene>
<evidence type="ECO:0000313" key="2">
    <source>
        <dbReference type="EMBL" id="KAF9456988.1"/>
    </source>
</evidence>